<protein>
    <submittedName>
        <fullName evidence="1">Uncharacterized protein</fullName>
    </submittedName>
</protein>
<evidence type="ECO:0000313" key="2">
    <source>
        <dbReference type="Proteomes" id="UP000065521"/>
    </source>
</evidence>
<accession>A0A117XLL4</accession>
<reference evidence="1 2" key="1">
    <citation type="submission" date="2015-11" db="EMBL/GenBank/DDBJ databases">
        <title>Expanding the genomic diversity of Burkholderia species for the development of highly accurate diagnostics.</title>
        <authorList>
            <person name="Sahl J."/>
            <person name="Keim P."/>
            <person name="Wagner D."/>
        </authorList>
    </citation>
    <scope>NUCLEOTIDE SEQUENCE [LARGE SCALE GENOMIC DNA]</scope>
    <source>
        <strain evidence="1 2">RF32-BP4</strain>
    </source>
</reference>
<organism evidence="1 2">
    <name type="scientific">Burkholderia ubonensis</name>
    <dbReference type="NCBI Taxonomy" id="101571"/>
    <lineage>
        <taxon>Bacteria</taxon>
        <taxon>Pseudomonadati</taxon>
        <taxon>Pseudomonadota</taxon>
        <taxon>Betaproteobacteria</taxon>
        <taxon>Burkholderiales</taxon>
        <taxon>Burkholderiaceae</taxon>
        <taxon>Burkholderia</taxon>
        <taxon>Burkholderia cepacia complex</taxon>
    </lineage>
</organism>
<gene>
    <name evidence="1" type="ORF">WI38_29215</name>
</gene>
<sequence length="117" mass="13552">MSLRLPGHEYVAAPGDGFDQFSTSAKDFAQGGDVHLEIVLFHEDVRPYLFYDVELRHFLSVRVEEDFKYVKRLSADFYRNAILFYMTLRKVDLQIADLDHGLTPLAFDNRFNEGCSL</sequence>
<proteinExistence type="predicted"/>
<dbReference type="Proteomes" id="UP000065521">
    <property type="component" value="Unassembled WGS sequence"/>
</dbReference>
<dbReference type="EMBL" id="LOTN01000070">
    <property type="protein sequence ID" value="KUZ82258.1"/>
    <property type="molecule type" value="Genomic_DNA"/>
</dbReference>
<dbReference type="AlphaFoldDB" id="A0A117XLL4"/>
<name>A0A117XLL4_9BURK</name>
<comment type="caution">
    <text evidence="1">The sequence shown here is derived from an EMBL/GenBank/DDBJ whole genome shotgun (WGS) entry which is preliminary data.</text>
</comment>
<evidence type="ECO:0000313" key="1">
    <source>
        <dbReference type="EMBL" id="KUZ82258.1"/>
    </source>
</evidence>